<protein>
    <submittedName>
        <fullName evidence="2">Uncharacterized protein</fullName>
    </submittedName>
</protein>
<name>A0ABD1YS35_9MARC</name>
<gene>
    <name evidence="2" type="ORF">R1flu_005066</name>
</gene>
<dbReference type="Proteomes" id="UP001605036">
    <property type="component" value="Unassembled WGS sequence"/>
</dbReference>
<dbReference type="AlphaFoldDB" id="A0ABD1YS35"/>
<feature type="region of interest" description="Disordered" evidence="1">
    <location>
        <begin position="1"/>
        <end position="34"/>
    </location>
</feature>
<proteinExistence type="predicted"/>
<feature type="compositionally biased region" description="Basic residues" evidence="1">
    <location>
        <begin position="1"/>
        <end position="14"/>
    </location>
</feature>
<accession>A0ABD1YS35</accession>
<sequence>MDKPKARKKMMKTKTPHDTIDLSDNEPQEAKSEEGTILAEDTLQPLEADAIEKFRLSMVYSEKVVTPILQILKKSRTLVEEEVGRKLTLPAIALHLSKENKFEEMRN</sequence>
<evidence type="ECO:0000256" key="1">
    <source>
        <dbReference type="SAM" id="MobiDB-lite"/>
    </source>
</evidence>
<evidence type="ECO:0000313" key="2">
    <source>
        <dbReference type="EMBL" id="KAL2633587.1"/>
    </source>
</evidence>
<reference evidence="2 3" key="1">
    <citation type="submission" date="2024-09" db="EMBL/GenBank/DDBJ databases">
        <title>Chromosome-scale assembly of Riccia fluitans.</title>
        <authorList>
            <person name="Paukszto L."/>
            <person name="Sawicki J."/>
            <person name="Karawczyk K."/>
            <person name="Piernik-Szablinska J."/>
            <person name="Szczecinska M."/>
            <person name="Mazdziarz M."/>
        </authorList>
    </citation>
    <scope>NUCLEOTIDE SEQUENCE [LARGE SCALE GENOMIC DNA]</scope>
    <source>
        <strain evidence="2">Rf_01</strain>
        <tissue evidence="2">Aerial parts of the thallus</tissue>
    </source>
</reference>
<evidence type="ECO:0000313" key="3">
    <source>
        <dbReference type="Proteomes" id="UP001605036"/>
    </source>
</evidence>
<dbReference type="EMBL" id="JBHFFA010000003">
    <property type="protein sequence ID" value="KAL2633587.1"/>
    <property type="molecule type" value="Genomic_DNA"/>
</dbReference>
<comment type="caution">
    <text evidence="2">The sequence shown here is derived from an EMBL/GenBank/DDBJ whole genome shotgun (WGS) entry which is preliminary data.</text>
</comment>
<keyword evidence="3" id="KW-1185">Reference proteome</keyword>
<organism evidence="2 3">
    <name type="scientific">Riccia fluitans</name>
    <dbReference type="NCBI Taxonomy" id="41844"/>
    <lineage>
        <taxon>Eukaryota</taxon>
        <taxon>Viridiplantae</taxon>
        <taxon>Streptophyta</taxon>
        <taxon>Embryophyta</taxon>
        <taxon>Marchantiophyta</taxon>
        <taxon>Marchantiopsida</taxon>
        <taxon>Marchantiidae</taxon>
        <taxon>Marchantiales</taxon>
        <taxon>Ricciaceae</taxon>
        <taxon>Riccia</taxon>
    </lineage>
</organism>